<evidence type="ECO:0000256" key="8">
    <source>
        <dbReference type="SAM" id="Phobius"/>
    </source>
</evidence>
<dbReference type="EMBL" id="LJZQ01000001">
    <property type="protein sequence ID" value="KPQ30618.1"/>
    <property type="molecule type" value="Genomic_DNA"/>
</dbReference>
<keyword evidence="3" id="KW-1003">Cell membrane</keyword>
<name>A0A0N8KLD3_9GAMM</name>
<keyword evidence="5 8" id="KW-1133">Transmembrane helix</keyword>
<sequence>MITVLATTRVLPMQLVEPRPSRPIPIRITPLIDVVFILLVFFMLTTRLLPVDYLELGNDTQDRSSVTGDPIPELQVSANGLINWQDTRYSLSELLPALSAAGIREANLTTTLDSTLADFTRTLSALDNAGVTAHWKRSATPDS</sequence>
<comment type="caution">
    <text evidence="9">The sequence shown here is derived from an EMBL/GenBank/DDBJ whole genome shotgun (WGS) entry which is preliminary data.</text>
</comment>
<evidence type="ECO:0000256" key="3">
    <source>
        <dbReference type="ARBA" id="ARBA00022475"/>
    </source>
</evidence>
<evidence type="ECO:0000256" key="6">
    <source>
        <dbReference type="ARBA" id="ARBA00023136"/>
    </source>
</evidence>
<dbReference type="GO" id="GO:0005886">
    <property type="term" value="C:plasma membrane"/>
    <property type="evidence" value="ECO:0007669"/>
    <property type="project" value="UniProtKB-SubCell"/>
</dbReference>
<dbReference type="GO" id="GO:0015031">
    <property type="term" value="P:protein transport"/>
    <property type="evidence" value="ECO:0007669"/>
    <property type="project" value="UniProtKB-KW"/>
</dbReference>
<evidence type="ECO:0000256" key="4">
    <source>
        <dbReference type="ARBA" id="ARBA00022692"/>
    </source>
</evidence>
<dbReference type="PATRIC" id="fig|1305731.5.peg.1510"/>
<accession>A0A0N8KLD3</accession>
<feature type="transmembrane region" description="Helical" evidence="8">
    <location>
        <begin position="24"/>
        <end position="44"/>
    </location>
</feature>
<evidence type="ECO:0000313" key="9">
    <source>
        <dbReference type="EMBL" id="KPQ30618.1"/>
    </source>
</evidence>
<keyword evidence="6 8" id="KW-0472">Membrane</keyword>
<dbReference type="Proteomes" id="UP000050416">
    <property type="component" value="Unassembled WGS sequence"/>
</dbReference>
<keyword evidence="4 7" id="KW-0812">Transmembrane</keyword>
<reference evidence="9 10" key="1">
    <citation type="submission" date="2015-09" db="EMBL/GenBank/DDBJ databases">
        <title>Identification and resolution of microdiversity through metagenomic sequencing of parallel consortia.</title>
        <authorList>
            <person name="Nelson W.C."/>
            <person name="Romine M.F."/>
            <person name="Lindemann S.R."/>
        </authorList>
    </citation>
    <scope>NUCLEOTIDE SEQUENCE [LARGE SCALE GENOMIC DNA]</scope>
    <source>
        <strain evidence="9">HL-55</strain>
    </source>
</reference>
<dbReference type="InterPro" id="IPR003400">
    <property type="entry name" value="ExbD"/>
</dbReference>
<comment type="subcellular location">
    <subcellularLocation>
        <location evidence="1">Cell membrane</location>
        <topology evidence="1">Single-pass membrane protein</topology>
    </subcellularLocation>
    <subcellularLocation>
        <location evidence="7">Cell membrane</location>
        <topology evidence="7">Single-pass type II membrane protein</topology>
    </subcellularLocation>
</comment>
<dbReference type="GO" id="GO:0022857">
    <property type="term" value="F:transmembrane transporter activity"/>
    <property type="evidence" value="ECO:0007669"/>
    <property type="project" value="InterPro"/>
</dbReference>
<evidence type="ECO:0000256" key="2">
    <source>
        <dbReference type="ARBA" id="ARBA00005811"/>
    </source>
</evidence>
<proteinExistence type="inferred from homology"/>
<comment type="similarity">
    <text evidence="2 7">Belongs to the ExbD/TolR family.</text>
</comment>
<organism evidence="9 10">
    <name type="scientific">Marinobacter excellens HL-55</name>
    <dbReference type="NCBI Taxonomy" id="1305731"/>
    <lineage>
        <taxon>Bacteria</taxon>
        <taxon>Pseudomonadati</taxon>
        <taxon>Pseudomonadota</taxon>
        <taxon>Gammaproteobacteria</taxon>
        <taxon>Pseudomonadales</taxon>
        <taxon>Marinobacteraceae</taxon>
        <taxon>Marinobacter</taxon>
    </lineage>
</organism>
<evidence type="ECO:0000313" key="10">
    <source>
        <dbReference type="Proteomes" id="UP000050416"/>
    </source>
</evidence>
<dbReference type="AlphaFoldDB" id="A0A0N8KLD3"/>
<dbReference type="STRING" id="1305731.GCA_000934705_02830"/>
<evidence type="ECO:0000256" key="1">
    <source>
        <dbReference type="ARBA" id="ARBA00004162"/>
    </source>
</evidence>
<evidence type="ECO:0000256" key="5">
    <source>
        <dbReference type="ARBA" id="ARBA00022989"/>
    </source>
</evidence>
<evidence type="ECO:0000256" key="7">
    <source>
        <dbReference type="RuleBase" id="RU003879"/>
    </source>
</evidence>
<gene>
    <name evidence="9" type="ORF">HLUCCX14_00690</name>
</gene>
<protein>
    <submittedName>
        <fullName evidence="9">Biopolymer transport protein</fullName>
    </submittedName>
</protein>
<keyword evidence="7" id="KW-0653">Protein transport</keyword>
<keyword evidence="7" id="KW-0813">Transport</keyword>
<dbReference type="Pfam" id="PF02472">
    <property type="entry name" value="ExbD"/>
    <property type="match status" value="1"/>
</dbReference>